<proteinExistence type="predicted"/>
<organism evidence="1 2">
    <name type="scientific">Trichothecium roseum</name>
    <dbReference type="NCBI Taxonomy" id="47278"/>
    <lineage>
        <taxon>Eukaryota</taxon>
        <taxon>Fungi</taxon>
        <taxon>Dikarya</taxon>
        <taxon>Ascomycota</taxon>
        <taxon>Pezizomycotina</taxon>
        <taxon>Sordariomycetes</taxon>
        <taxon>Hypocreomycetidae</taxon>
        <taxon>Hypocreales</taxon>
        <taxon>Hypocreales incertae sedis</taxon>
        <taxon>Trichothecium</taxon>
    </lineage>
</organism>
<accession>A0ACC0VAX1</accession>
<keyword evidence="2" id="KW-1185">Reference proteome</keyword>
<protein>
    <submittedName>
        <fullName evidence="1">Uncharacterized protein</fullName>
    </submittedName>
</protein>
<name>A0ACC0VAX1_9HYPO</name>
<comment type="caution">
    <text evidence="1">The sequence shown here is derived from an EMBL/GenBank/DDBJ whole genome shotgun (WGS) entry which is preliminary data.</text>
</comment>
<sequence length="892" mass="100095">MNDYGMGPSPDGYGALSRPMPPRRGIDPSGRVVADSYQNDIMHGFEKQAPTYNSSNPERPQSSALVDLKDPIQVHLLTETALGDSKEFEILSQEELDGLKKQCQALTQRIENTRSNLLIQAKYRDAAVSMAKLYSPTIGESKKRSWLDGNRMSGDDMREAAAEREACERKCEELASELFGLEKELMEPRRRILEHTAGVLQLTHKASRRRLAHQNGQPLNGIPGSPESMYTYSHGRNSLDAPGDEVYMDDSFPGLDALDTARARKNPLPLEIPLKSPIREQQSQLREEMDRLKEENNTLLSSVAEMERKLEGLNGSLRETIVRFNPAGNTGYEPPPSTSAFSGSKPGEALRSQVDYLESGLVAVQAEQESYKPSVGGDAQLGERIESMNLQLRDLLMTADTHYEPVSMPDEADVEGQLRLLEDSLGHVDTNMSRLLQSGAGSSSVEAAMIEMWDVIQNGYTGIRQTREDRRRARAEKGLEDDESMSDDEGVDLTETYSPLNLSSRVRWLYRQATMLRDQKSVLKRQIKQQRELNNKSDAEKDAELAQKQEMLDEKELAIEQAEREAMDAQRMLSQALEDLEQAKGKTGNNEELEAELRERTERTEALESKLRDMQNNLATAESDSENTQKRLAQIDSTITALNAQLDEAERSRAEAEQSRVEAEERAGSLEQEIQQKQEALEGAQTALKNKEKDMDDLNASYVELKTEVTIARAELDGAYGSRAERAADAAALHNADQVEKLQAQVIRLKEELSGTVKDLEDITKEGISAEREKVDLEGKLDDALHVRTSLEAEVSSLRERFEVEAERSQEKMARLQEELDGERLKAGRGDGARPGIGASLLSEQFRATMREERKKYQEDIREERSRTRKFEEELVKLKRAQGPGKSPLSPR</sequence>
<evidence type="ECO:0000313" key="1">
    <source>
        <dbReference type="EMBL" id="KAI9903268.1"/>
    </source>
</evidence>
<evidence type="ECO:0000313" key="2">
    <source>
        <dbReference type="Proteomes" id="UP001163324"/>
    </source>
</evidence>
<dbReference type="EMBL" id="CM047941">
    <property type="protein sequence ID" value="KAI9903268.1"/>
    <property type="molecule type" value="Genomic_DNA"/>
</dbReference>
<dbReference type="Proteomes" id="UP001163324">
    <property type="component" value="Chromosome 2"/>
</dbReference>
<reference evidence="1" key="1">
    <citation type="submission" date="2022-10" db="EMBL/GenBank/DDBJ databases">
        <title>Complete Genome of Trichothecium roseum strain YXFP-22015, a Plant Pathogen Isolated from Citrus.</title>
        <authorList>
            <person name="Wang Y."/>
            <person name="Zhu L."/>
        </authorList>
    </citation>
    <scope>NUCLEOTIDE SEQUENCE</scope>
    <source>
        <strain evidence="1">YXFP-22015</strain>
    </source>
</reference>
<gene>
    <name evidence="1" type="ORF">N3K66_002620</name>
</gene>